<organism evidence="1 2">
    <name type="scientific">candidate division WOR-1 bacterium RIFOXYB2_FULL_36_35</name>
    <dbReference type="NCBI Taxonomy" id="1802578"/>
    <lineage>
        <taxon>Bacteria</taxon>
        <taxon>Bacillati</taxon>
        <taxon>Saganbacteria</taxon>
    </lineage>
</organism>
<dbReference type="Proteomes" id="UP000177905">
    <property type="component" value="Unassembled WGS sequence"/>
</dbReference>
<dbReference type="Pfam" id="PF05951">
    <property type="entry name" value="Peptidase_M15_2"/>
    <property type="match status" value="1"/>
</dbReference>
<dbReference type="EMBL" id="MEUA01000038">
    <property type="protein sequence ID" value="OGC14326.1"/>
    <property type="molecule type" value="Genomic_DNA"/>
</dbReference>
<proteinExistence type="predicted"/>
<reference evidence="1 2" key="1">
    <citation type="journal article" date="2016" name="Nat. Commun.">
        <title>Thousands of microbial genomes shed light on interconnected biogeochemical processes in an aquifer system.</title>
        <authorList>
            <person name="Anantharaman K."/>
            <person name="Brown C.T."/>
            <person name="Hug L.A."/>
            <person name="Sharon I."/>
            <person name="Castelle C.J."/>
            <person name="Probst A.J."/>
            <person name="Thomas B.C."/>
            <person name="Singh A."/>
            <person name="Wilkins M.J."/>
            <person name="Karaoz U."/>
            <person name="Brodie E.L."/>
            <person name="Williams K.H."/>
            <person name="Hubbard S.S."/>
            <person name="Banfield J.F."/>
        </authorList>
    </citation>
    <scope>NUCLEOTIDE SEQUENCE [LARGE SCALE GENOMIC DNA]</scope>
</reference>
<evidence type="ECO:0000313" key="2">
    <source>
        <dbReference type="Proteomes" id="UP000177905"/>
    </source>
</evidence>
<comment type="caution">
    <text evidence="1">The sequence shown here is derived from an EMBL/GenBank/DDBJ whole genome shotgun (WGS) entry which is preliminary data.</text>
</comment>
<dbReference type="InterPro" id="IPR010275">
    <property type="entry name" value="MepK"/>
</dbReference>
<sequence length="142" mass="16656">MARLSEHFRDEDFRCRCNFCKGQEFRIHLGLVGVLEMIGEHFKKKVSVLSAYWCDEHYESLNRNSRSYHTMGKAAHIKIEGIELNELFKYVETIEGLNGLGFYPKEGFVHIDTRPSEKKESWIKEGESYTSITAEKRRQYGL</sequence>
<accession>A0A1F4S1K4</accession>
<name>A0A1F4S1K4_UNCSA</name>
<protein>
    <recommendedName>
        <fullName evidence="3">Peptidase M15A C-terminal domain-containing protein</fullName>
    </recommendedName>
</protein>
<dbReference type="Gene3D" id="3.30.1380.10">
    <property type="match status" value="1"/>
</dbReference>
<evidence type="ECO:0000313" key="1">
    <source>
        <dbReference type="EMBL" id="OGC14326.1"/>
    </source>
</evidence>
<evidence type="ECO:0008006" key="3">
    <source>
        <dbReference type="Google" id="ProtNLM"/>
    </source>
</evidence>
<dbReference type="SUPFAM" id="SSF55166">
    <property type="entry name" value="Hedgehog/DD-peptidase"/>
    <property type="match status" value="1"/>
</dbReference>
<dbReference type="AlphaFoldDB" id="A0A1F4S1K4"/>
<gene>
    <name evidence="1" type="ORF">A2290_08300</name>
</gene>
<dbReference type="InterPro" id="IPR009045">
    <property type="entry name" value="Zn_M74/Hedgehog-like"/>
</dbReference>